<keyword evidence="3" id="KW-0547">Nucleotide-binding</keyword>
<dbReference type="PROSITE" id="PS51419">
    <property type="entry name" value="RAB"/>
    <property type="match status" value="1"/>
</dbReference>
<comment type="similarity">
    <text evidence="2">Belongs to the small GTPase superfamily. Rab family.</text>
</comment>
<evidence type="ECO:0000313" key="5">
    <source>
        <dbReference type="EMBL" id="BAJ21304.1"/>
    </source>
</evidence>
<dbReference type="SMART" id="SM00174">
    <property type="entry name" value="RHO"/>
    <property type="match status" value="1"/>
</dbReference>
<evidence type="ECO:0000256" key="4">
    <source>
        <dbReference type="ARBA" id="ARBA00023136"/>
    </source>
</evidence>
<dbReference type="EMBL" id="AB365924">
    <property type="protein sequence ID" value="BAJ21304.1"/>
    <property type="molecule type" value="mRNA"/>
</dbReference>
<gene>
    <name evidence="5" type="primary">RAB2E</name>
</gene>
<organism evidence="5">
    <name type="scientific">Tetrahymena thermophila</name>
    <dbReference type="NCBI Taxonomy" id="5911"/>
    <lineage>
        <taxon>Eukaryota</taxon>
        <taxon>Sar</taxon>
        <taxon>Alveolata</taxon>
        <taxon>Ciliophora</taxon>
        <taxon>Intramacronucleata</taxon>
        <taxon>Oligohymenophorea</taxon>
        <taxon>Hymenostomatida</taxon>
        <taxon>Tetrahymenina</taxon>
        <taxon>Tetrahymenidae</taxon>
        <taxon>Tetrahymena</taxon>
    </lineage>
</organism>
<dbReference type="PRINTS" id="PR00449">
    <property type="entry name" value="RASTRNSFRMNG"/>
</dbReference>
<dbReference type="InterPro" id="IPR027417">
    <property type="entry name" value="P-loop_NTPase"/>
</dbReference>
<dbReference type="PROSITE" id="PS51421">
    <property type="entry name" value="RAS"/>
    <property type="match status" value="1"/>
</dbReference>
<dbReference type="InterPro" id="IPR001806">
    <property type="entry name" value="Small_GTPase"/>
</dbReference>
<evidence type="ECO:0000256" key="3">
    <source>
        <dbReference type="ARBA" id="ARBA00022741"/>
    </source>
</evidence>
<keyword evidence="4" id="KW-0472">Membrane</keyword>
<dbReference type="SMART" id="SM00176">
    <property type="entry name" value="RAN"/>
    <property type="match status" value="1"/>
</dbReference>
<dbReference type="InterPro" id="IPR050209">
    <property type="entry name" value="Rab_GTPases_membrane_traffic"/>
</dbReference>
<dbReference type="PANTHER" id="PTHR47979">
    <property type="entry name" value="DRAB11-RELATED"/>
    <property type="match status" value="1"/>
</dbReference>
<reference evidence="5" key="1">
    <citation type="journal article" date="2010" name="J. Eukaryot. Microbiol.">
        <title>Marked amplification and diversification of products of ras genes from rat brain, Rab GTPases, in the ciliates Tetrahymena thermophila and Paramecium tetraurelia.</title>
        <authorList>
            <person name="Saito-Nakano Y."/>
            <person name="Nakahara T."/>
            <person name="Nakano K."/>
            <person name="Nozaki T."/>
            <person name="Numata O."/>
        </authorList>
    </citation>
    <scope>NUCLEOTIDE SEQUENCE</scope>
</reference>
<dbReference type="GO" id="GO:0005525">
    <property type="term" value="F:GTP binding"/>
    <property type="evidence" value="ECO:0007669"/>
    <property type="project" value="InterPro"/>
</dbReference>
<evidence type="ECO:0000256" key="1">
    <source>
        <dbReference type="ARBA" id="ARBA00004308"/>
    </source>
</evidence>
<dbReference type="FunFam" id="3.40.50.300:FF:000586">
    <property type="entry name" value="Rab family GTPase"/>
    <property type="match status" value="1"/>
</dbReference>
<evidence type="ECO:0000256" key="2">
    <source>
        <dbReference type="ARBA" id="ARBA00006270"/>
    </source>
</evidence>
<accession>E1CB14</accession>
<dbReference type="Gene3D" id="3.40.50.300">
    <property type="entry name" value="P-loop containing nucleotide triphosphate hydrolases"/>
    <property type="match status" value="1"/>
</dbReference>
<dbReference type="CDD" id="cd00154">
    <property type="entry name" value="Rab"/>
    <property type="match status" value="1"/>
</dbReference>
<dbReference type="AlphaFoldDB" id="E1CB14"/>
<name>E1CB14_TETTH</name>
<dbReference type="SUPFAM" id="SSF52540">
    <property type="entry name" value="P-loop containing nucleoside triphosphate hydrolases"/>
    <property type="match status" value="1"/>
</dbReference>
<dbReference type="GO" id="GO:0012505">
    <property type="term" value="C:endomembrane system"/>
    <property type="evidence" value="ECO:0007669"/>
    <property type="project" value="UniProtKB-SubCell"/>
</dbReference>
<dbReference type="SMART" id="SM00175">
    <property type="entry name" value="RAB"/>
    <property type="match status" value="1"/>
</dbReference>
<dbReference type="SMART" id="SM00173">
    <property type="entry name" value="RAS"/>
    <property type="match status" value="1"/>
</dbReference>
<dbReference type="InterPro" id="IPR005225">
    <property type="entry name" value="Small_GTP-bd"/>
</dbReference>
<sequence length="234" mass="26284">MNQYDYLFKFIIIGNTSVGKSCILSQFTENRFKREHDATIGVEFGSKNIEVDGYTIKIQIWDTAGQESFRSITRSYYRGSVGALLVYDVTKEDSFQDLNKWISDVSENANKDLSVAVLGNKIDLDNREVKAKDGEAFASERNFLFFETSALNGDNIGEAFYALAKHVLDRIIEKQIDLTDQSSGVKVGAKRGKQKNFIQNQVQNTAIESQKQNIELDQSSESISISKKGQNCSC</sequence>
<dbReference type="NCBIfam" id="TIGR00231">
    <property type="entry name" value="small_GTP"/>
    <property type="match status" value="1"/>
</dbReference>
<dbReference type="Pfam" id="PF00071">
    <property type="entry name" value="Ras"/>
    <property type="match status" value="1"/>
</dbReference>
<protein>
    <submittedName>
        <fullName evidence="5">Rab-family small GTPase Rab2E</fullName>
    </submittedName>
</protein>
<comment type="subcellular location">
    <subcellularLocation>
        <location evidence="1">Endomembrane system</location>
    </subcellularLocation>
</comment>
<dbReference type="GO" id="GO:0003924">
    <property type="term" value="F:GTPase activity"/>
    <property type="evidence" value="ECO:0007669"/>
    <property type="project" value="InterPro"/>
</dbReference>
<proteinExistence type="evidence at transcript level"/>